<dbReference type="UniPathway" id="UPA00574">
    <property type="reaction ID" value="UER00637"/>
</dbReference>
<comment type="subcellular location">
    <subcellularLocation>
        <location evidence="1">Membrane</location>
        <topology evidence="1">Multi-pass membrane protein</topology>
    </subcellularLocation>
</comment>
<keyword evidence="11 16" id="KW-1133">Transmembrane helix</keyword>
<name>A0A7G3AE70_LUTLO</name>
<feature type="transmembrane region" description="Helical" evidence="16">
    <location>
        <begin position="262"/>
        <end position="285"/>
    </location>
</feature>
<keyword evidence="10" id="KW-0067">ATP-binding</keyword>
<evidence type="ECO:0000256" key="5">
    <source>
        <dbReference type="ARBA" id="ARBA00012137"/>
    </source>
</evidence>
<dbReference type="GO" id="GO:0016020">
    <property type="term" value="C:membrane"/>
    <property type="evidence" value="ECO:0007669"/>
    <property type="project" value="UniProtKB-SubCell"/>
</dbReference>
<dbReference type="FunFam" id="3.40.50.300:FF:000297">
    <property type="entry name" value="Uridine-cytidine kinase 2"/>
    <property type="match status" value="1"/>
</dbReference>
<evidence type="ECO:0000256" key="8">
    <source>
        <dbReference type="ARBA" id="ARBA00022741"/>
    </source>
</evidence>
<dbReference type="InterPro" id="IPR011701">
    <property type="entry name" value="MFS"/>
</dbReference>
<evidence type="ECO:0000256" key="13">
    <source>
        <dbReference type="ARBA" id="ARBA00047436"/>
    </source>
</evidence>
<keyword evidence="7 16" id="KW-0812">Transmembrane</keyword>
<dbReference type="SUPFAM" id="SSF103473">
    <property type="entry name" value="MFS general substrate transporter"/>
    <property type="match status" value="1"/>
</dbReference>
<dbReference type="InterPro" id="IPR006083">
    <property type="entry name" value="PRK/URK"/>
</dbReference>
<feature type="transmembrane region" description="Helical" evidence="16">
    <location>
        <begin position="392"/>
        <end position="412"/>
    </location>
</feature>
<keyword evidence="8" id="KW-0547">Nucleotide-binding</keyword>
<dbReference type="CDD" id="cd02023">
    <property type="entry name" value="UMPK"/>
    <property type="match status" value="1"/>
</dbReference>
<dbReference type="GO" id="GO:0004849">
    <property type="term" value="F:uridine kinase activity"/>
    <property type="evidence" value="ECO:0007669"/>
    <property type="project" value="UniProtKB-EC"/>
</dbReference>
<evidence type="ECO:0000256" key="10">
    <source>
        <dbReference type="ARBA" id="ARBA00022840"/>
    </source>
</evidence>
<dbReference type="SUPFAM" id="SSF52540">
    <property type="entry name" value="P-loop containing nucleoside triphosphate hydrolases"/>
    <property type="match status" value="1"/>
</dbReference>
<feature type="transmembrane region" description="Helical" evidence="16">
    <location>
        <begin position="204"/>
        <end position="224"/>
    </location>
</feature>
<dbReference type="GO" id="GO:0005524">
    <property type="term" value="F:ATP binding"/>
    <property type="evidence" value="ECO:0007669"/>
    <property type="project" value="UniProtKB-KW"/>
</dbReference>
<dbReference type="GO" id="GO:0044206">
    <property type="term" value="P:UMP salvage"/>
    <property type="evidence" value="ECO:0007669"/>
    <property type="project" value="UniProtKB-UniPathway"/>
</dbReference>
<comment type="catalytic activity">
    <reaction evidence="13">
        <text>cytidine + ATP = CMP + ADP + H(+)</text>
        <dbReference type="Rhea" id="RHEA:24674"/>
        <dbReference type="ChEBI" id="CHEBI:15378"/>
        <dbReference type="ChEBI" id="CHEBI:17562"/>
        <dbReference type="ChEBI" id="CHEBI:30616"/>
        <dbReference type="ChEBI" id="CHEBI:60377"/>
        <dbReference type="ChEBI" id="CHEBI:456216"/>
        <dbReference type="EC" id="2.7.1.48"/>
    </reaction>
</comment>
<feature type="transmembrane region" description="Helical" evidence="16">
    <location>
        <begin position="449"/>
        <end position="470"/>
    </location>
</feature>
<dbReference type="VEuPathDB" id="VectorBase:LLONM1_010166"/>
<dbReference type="PANTHER" id="PTHR23507:SF1">
    <property type="entry name" value="FI18259P1-RELATED"/>
    <property type="match status" value="1"/>
</dbReference>
<evidence type="ECO:0000256" key="6">
    <source>
        <dbReference type="ARBA" id="ARBA00022679"/>
    </source>
</evidence>
<dbReference type="NCBIfam" id="NF004018">
    <property type="entry name" value="PRK05480.1"/>
    <property type="match status" value="1"/>
</dbReference>
<evidence type="ECO:0000256" key="7">
    <source>
        <dbReference type="ARBA" id="ARBA00022692"/>
    </source>
</evidence>
<comment type="pathway">
    <text evidence="3">Pyrimidine metabolism; CTP biosynthesis via salvage pathway; CTP from cytidine: step 1/3.</text>
</comment>
<sequence>MSRRAGDTEEKKLANKNPKRRQSWTQITGNTQLNRHNRQSPDNMNDMQKPKVQKTPTHNLGLEDTMETNMNNKTTNNKHSTQITPPEVNVMNKTVDGEENRAETVLVNEDGVVNLDVLKERVCAAETESQKVVALIKGYRAPISAIFPLIIVLFAGGWSDKKRLRKPCMLLPVFGEFLGCLALFISAIFMLQLPMEFAGILEKLFPAMCGGFTLMLMGVYSYITDITAEEDRTFRFGVLAVSISLIPIAGVPWSGYLFEKLGYIYLFLLCLVIYIVGIIYALIFIKEIPAPQQQQQPQQEEKGGDTNGVNLENGREQTVQQVVKKNAILEFFDPTLLKDCIAVVTKKREGNRQMMIILLIAAYFTFLGPPLGETDFIYPFTRKKFNWQATEYVLFLTYSTFIALAGTVIMISFVSKYLKCSDPLIGVISSIGTVISKPILAFAATGAVYYAGTIIDLFLGCRPIALKSIISTFVEANEIGRVYSILGIMESLVQFIFPAMYSAVYINTLENFVGAIYLFGEIFFVPTLIIFIILYIQHKRNSRDQKSDEEKNDASRTNGSTVCKRIMEQLGQADMDHAQRQVVSISQDSFYRELTAAEKAKAERGQFNFDHPDAFNEDMMLRTLKDILAGKKVEIPAYDYRTNSLRPERLITIYPVDVVMFEGILTFYFPEIRDLFHMKLFVDTDSDTRLARRVPRDVNERGRDLDQVLNYYLNYVKPAFEEFCSPTKKFADVIIPRGADNTVAIELIVEHIRDFLNNRSSGRGQDLSLPPVAEKKKKPDNISPLQRLH</sequence>
<evidence type="ECO:0000256" key="11">
    <source>
        <dbReference type="ARBA" id="ARBA00022989"/>
    </source>
</evidence>
<evidence type="ECO:0000256" key="9">
    <source>
        <dbReference type="ARBA" id="ARBA00022777"/>
    </source>
</evidence>
<feature type="transmembrane region" description="Helical" evidence="16">
    <location>
        <begin position="139"/>
        <end position="158"/>
    </location>
</feature>
<comment type="pathway">
    <text evidence="2">Pyrimidine metabolism; UMP biosynthesis via salvage pathway; UMP from uridine: step 1/1.</text>
</comment>
<feature type="transmembrane region" description="Helical" evidence="16">
    <location>
        <begin position="236"/>
        <end position="256"/>
    </location>
</feature>
<comment type="catalytic activity">
    <reaction evidence="14">
        <text>uridine + ATP = UMP + ADP + H(+)</text>
        <dbReference type="Rhea" id="RHEA:16825"/>
        <dbReference type="ChEBI" id="CHEBI:15378"/>
        <dbReference type="ChEBI" id="CHEBI:16704"/>
        <dbReference type="ChEBI" id="CHEBI:30616"/>
        <dbReference type="ChEBI" id="CHEBI:57865"/>
        <dbReference type="ChEBI" id="CHEBI:456216"/>
        <dbReference type="EC" id="2.7.1.48"/>
    </reaction>
</comment>
<dbReference type="AlphaFoldDB" id="A0A7G3AE70"/>
<dbReference type="Gene3D" id="1.20.1250.20">
    <property type="entry name" value="MFS general substrate transporter like domains"/>
    <property type="match status" value="1"/>
</dbReference>
<feature type="transmembrane region" description="Helical" evidence="16">
    <location>
        <begin position="512"/>
        <end position="536"/>
    </location>
</feature>
<feature type="region of interest" description="Disordered" evidence="15">
    <location>
        <begin position="1"/>
        <end position="59"/>
    </location>
</feature>
<dbReference type="Gene3D" id="3.40.50.300">
    <property type="entry name" value="P-loop containing nucleotide triphosphate hydrolases"/>
    <property type="match status" value="1"/>
</dbReference>
<feature type="compositionally biased region" description="Basic and acidic residues" evidence="15">
    <location>
        <begin position="1"/>
        <end position="13"/>
    </location>
</feature>
<keyword evidence="6" id="KW-0808">Transferase</keyword>
<evidence type="ECO:0000256" key="15">
    <source>
        <dbReference type="SAM" id="MobiDB-lite"/>
    </source>
</evidence>
<evidence type="ECO:0000256" key="16">
    <source>
        <dbReference type="SAM" id="Phobius"/>
    </source>
</evidence>
<dbReference type="PANTHER" id="PTHR23507">
    <property type="entry name" value="ZGC:174356"/>
    <property type="match status" value="1"/>
</dbReference>
<accession>A0A7G3AE70</accession>
<feature type="compositionally biased region" description="Polar residues" evidence="15">
    <location>
        <begin position="23"/>
        <end position="46"/>
    </location>
</feature>
<keyword evidence="9" id="KW-0418">Kinase</keyword>
<dbReference type="VEuPathDB" id="VectorBase:LLONM1_007204"/>
<feature type="transmembrane region" description="Helical" evidence="16">
    <location>
        <begin position="482"/>
        <end position="506"/>
    </location>
</feature>
<evidence type="ECO:0000256" key="14">
    <source>
        <dbReference type="ARBA" id="ARBA00048909"/>
    </source>
</evidence>
<evidence type="ECO:0000259" key="17">
    <source>
        <dbReference type="Pfam" id="PF00485"/>
    </source>
</evidence>
<feature type="transmembrane region" description="Helical" evidence="16">
    <location>
        <begin position="170"/>
        <end position="192"/>
    </location>
</feature>
<feature type="region of interest" description="Disordered" evidence="15">
    <location>
        <begin position="766"/>
        <end position="789"/>
    </location>
</feature>
<evidence type="ECO:0000256" key="4">
    <source>
        <dbReference type="ARBA" id="ARBA00005408"/>
    </source>
</evidence>
<dbReference type="Pfam" id="PF07690">
    <property type="entry name" value="MFS_1"/>
    <property type="match status" value="1"/>
</dbReference>
<dbReference type="GO" id="GO:0022857">
    <property type="term" value="F:transmembrane transporter activity"/>
    <property type="evidence" value="ECO:0007669"/>
    <property type="project" value="InterPro"/>
</dbReference>
<evidence type="ECO:0000256" key="2">
    <source>
        <dbReference type="ARBA" id="ARBA00004690"/>
    </source>
</evidence>
<protein>
    <recommendedName>
        <fullName evidence="5">uridine/cytidine kinase</fullName>
        <ecNumber evidence="5">2.7.1.48</ecNumber>
    </recommendedName>
</protein>
<evidence type="ECO:0000256" key="1">
    <source>
        <dbReference type="ARBA" id="ARBA00004141"/>
    </source>
</evidence>
<dbReference type="InterPro" id="IPR036259">
    <property type="entry name" value="MFS_trans_sf"/>
</dbReference>
<comment type="similarity">
    <text evidence="4">Belongs to the uridine kinase family.</text>
</comment>
<dbReference type="PRINTS" id="PR00988">
    <property type="entry name" value="URIDINKINASE"/>
</dbReference>
<proteinExistence type="inferred from homology"/>
<dbReference type="EC" id="2.7.1.48" evidence="5"/>
<evidence type="ECO:0000256" key="3">
    <source>
        <dbReference type="ARBA" id="ARBA00004784"/>
    </source>
</evidence>
<evidence type="ECO:0000256" key="12">
    <source>
        <dbReference type="ARBA" id="ARBA00023136"/>
    </source>
</evidence>
<dbReference type="Pfam" id="PF00485">
    <property type="entry name" value="PRK"/>
    <property type="match status" value="1"/>
</dbReference>
<organism evidence="18">
    <name type="scientific">Lutzomyia longipalpis</name>
    <name type="common">Sand fly</name>
    <dbReference type="NCBI Taxonomy" id="7200"/>
    <lineage>
        <taxon>Eukaryota</taxon>
        <taxon>Metazoa</taxon>
        <taxon>Ecdysozoa</taxon>
        <taxon>Arthropoda</taxon>
        <taxon>Hexapoda</taxon>
        <taxon>Insecta</taxon>
        <taxon>Pterygota</taxon>
        <taxon>Neoptera</taxon>
        <taxon>Endopterygota</taxon>
        <taxon>Diptera</taxon>
        <taxon>Nematocera</taxon>
        <taxon>Psychodoidea</taxon>
        <taxon>Psychodidae</taxon>
        <taxon>Lutzomyia</taxon>
        <taxon>Lutzomyia</taxon>
    </lineage>
</organism>
<keyword evidence="12 16" id="KW-0472">Membrane</keyword>
<evidence type="ECO:0000313" key="18">
    <source>
        <dbReference type="EMBL" id="MBC1169506.1"/>
    </source>
</evidence>
<dbReference type="EMBL" id="GITU01000803">
    <property type="protein sequence ID" value="MBC1169506.1"/>
    <property type="molecule type" value="Transcribed_RNA"/>
</dbReference>
<reference evidence="18" key="1">
    <citation type="journal article" date="2020" name="BMC">
        <title>Leishmania infection induces a limited differential gene expression in the sand fly midgut.</title>
        <authorList>
            <person name="Coutinho-Abreu I.V."/>
            <person name="Serafim T.D."/>
            <person name="Meneses C."/>
            <person name="Kamhawi S."/>
            <person name="Oliveira F."/>
            <person name="Valenzuela J.G."/>
        </authorList>
    </citation>
    <scope>NUCLEOTIDE SEQUENCE</scope>
    <source>
        <strain evidence="18">Jacobina</strain>
        <tissue evidence="18">Midgut</tissue>
    </source>
</reference>
<feature type="domain" description="Phosphoribulokinase/uridine kinase" evidence="17">
    <location>
        <begin position="560"/>
        <end position="743"/>
    </location>
</feature>
<dbReference type="InterPro" id="IPR027417">
    <property type="entry name" value="P-loop_NTPase"/>
</dbReference>
<dbReference type="InterPro" id="IPR000764">
    <property type="entry name" value="Uridine_kinase-like"/>
</dbReference>